<protein>
    <submittedName>
        <fullName evidence="2">Chemokine-like factor, isoform CRA_c</fullName>
    </submittedName>
</protein>
<gene>
    <name evidence="2 4" type="primary">Cklf</name>
    <name evidence="2" type="ORF">rCG_39113</name>
</gene>
<sequence length="62" mass="6626">MPAKLNKTQLKNMFRGGGGGWRYGSAVKSTDCSSRGPEFNTQQPLGGSQPSVMGSDALFWCV</sequence>
<dbReference type="EMBL" id="CH474006">
    <property type="protein sequence ID" value="EDL87246.1"/>
    <property type="molecule type" value="Genomic_DNA"/>
</dbReference>
<evidence type="ECO:0000256" key="1">
    <source>
        <dbReference type="SAM" id="MobiDB-lite"/>
    </source>
</evidence>
<organism evidence="2 3">
    <name type="scientific">Rattus norvegicus</name>
    <name type="common">Rat</name>
    <dbReference type="NCBI Taxonomy" id="10116"/>
    <lineage>
        <taxon>Eukaryota</taxon>
        <taxon>Metazoa</taxon>
        <taxon>Chordata</taxon>
        <taxon>Craniata</taxon>
        <taxon>Vertebrata</taxon>
        <taxon>Euteleostomi</taxon>
        <taxon>Mammalia</taxon>
        <taxon>Eutheria</taxon>
        <taxon>Euarchontoglires</taxon>
        <taxon>Glires</taxon>
        <taxon>Rodentia</taxon>
        <taxon>Myomorpha</taxon>
        <taxon>Muroidea</taxon>
        <taxon>Muridae</taxon>
        <taxon>Murinae</taxon>
        <taxon>Rattus</taxon>
    </lineage>
</organism>
<accession>A6JXW8</accession>
<evidence type="ECO:0000313" key="4">
    <source>
        <dbReference type="RGD" id="620708"/>
    </source>
</evidence>
<reference evidence="3" key="1">
    <citation type="submission" date="2005-09" db="EMBL/GenBank/DDBJ databases">
        <authorList>
            <person name="Mural R.J."/>
            <person name="Li P.W."/>
            <person name="Adams M.D."/>
            <person name="Amanatides P.G."/>
            <person name="Baden-Tillson H."/>
            <person name="Barnstead M."/>
            <person name="Chin S.H."/>
            <person name="Dew I."/>
            <person name="Evans C.A."/>
            <person name="Ferriera S."/>
            <person name="Flanigan M."/>
            <person name="Fosler C."/>
            <person name="Glodek A."/>
            <person name="Gu Z."/>
            <person name="Holt R.A."/>
            <person name="Jennings D."/>
            <person name="Kraft C.L."/>
            <person name="Lu F."/>
            <person name="Nguyen T."/>
            <person name="Nusskern D.R."/>
            <person name="Pfannkoch C.M."/>
            <person name="Sitter C."/>
            <person name="Sutton G.G."/>
            <person name="Venter J.C."/>
            <person name="Wang Z."/>
            <person name="Woodage T."/>
            <person name="Zheng X.H."/>
            <person name="Zhong F."/>
        </authorList>
    </citation>
    <scope>NUCLEOTIDE SEQUENCE [LARGE SCALE GENOMIC DNA]</scope>
    <source>
        <strain>BN</strain>
        <strain evidence="3">Sprague-Dawley</strain>
    </source>
</reference>
<dbReference type="AlphaFoldDB" id="A6JXW8"/>
<dbReference type="RGD" id="620708">
    <property type="gene designation" value="Cklf"/>
</dbReference>
<evidence type="ECO:0000313" key="3">
    <source>
        <dbReference type="Proteomes" id="UP000234681"/>
    </source>
</evidence>
<name>A6JXW8_RAT</name>
<proteinExistence type="predicted"/>
<dbReference type="Proteomes" id="UP000234681">
    <property type="component" value="Chromosome 19"/>
</dbReference>
<evidence type="ECO:0000313" key="2">
    <source>
        <dbReference type="EMBL" id="EDL87246.1"/>
    </source>
</evidence>
<feature type="region of interest" description="Disordered" evidence="1">
    <location>
        <begin position="27"/>
        <end position="50"/>
    </location>
</feature>